<organism evidence="1 2">
    <name type="scientific">Arachis hypogaea</name>
    <name type="common">Peanut</name>
    <dbReference type="NCBI Taxonomy" id="3818"/>
    <lineage>
        <taxon>Eukaryota</taxon>
        <taxon>Viridiplantae</taxon>
        <taxon>Streptophyta</taxon>
        <taxon>Embryophyta</taxon>
        <taxon>Tracheophyta</taxon>
        <taxon>Spermatophyta</taxon>
        <taxon>Magnoliopsida</taxon>
        <taxon>eudicotyledons</taxon>
        <taxon>Gunneridae</taxon>
        <taxon>Pentapetalae</taxon>
        <taxon>rosids</taxon>
        <taxon>fabids</taxon>
        <taxon>Fabales</taxon>
        <taxon>Fabaceae</taxon>
        <taxon>Papilionoideae</taxon>
        <taxon>50 kb inversion clade</taxon>
        <taxon>dalbergioids sensu lato</taxon>
        <taxon>Dalbergieae</taxon>
        <taxon>Pterocarpus clade</taxon>
        <taxon>Arachis</taxon>
    </lineage>
</organism>
<dbReference type="Proteomes" id="UP000464620">
    <property type="component" value="Chromosome B09"/>
</dbReference>
<name>A0A6B9V7N9_ARAHY</name>
<sequence>MAVAKEGTQNREAHEEEKLAASLVAATASVSSNGATIAAVNRGQGEREPRREACHTLLRSSQPCCLRCWGLFPSRSSARGREQRRKPCHCSGHQEQSGGYRNHRRGCRRLAQSLLLSYGLSSSYGMSRLELLLLLRVVGAEVASAARAVVGAGLKSQLLRFTSSCCYGYCERDWELRFWLPSVRVEAERTL</sequence>
<accession>A0A6B9V7N9</accession>
<dbReference type="AlphaFoldDB" id="A0A6B9V7N9"/>
<evidence type="ECO:0000313" key="2">
    <source>
        <dbReference type="Proteomes" id="UP000464620"/>
    </source>
</evidence>
<protein>
    <submittedName>
        <fullName evidence="1">Uncharacterized protein</fullName>
    </submittedName>
</protein>
<dbReference type="EMBL" id="CP031001">
    <property type="protein sequence ID" value="QHN77343.1"/>
    <property type="molecule type" value="Genomic_DNA"/>
</dbReference>
<gene>
    <name evidence="1" type="ORF">DS421_19g651830</name>
</gene>
<reference evidence="1 2" key="1">
    <citation type="submission" date="2020-01" db="EMBL/GenBank/DDBJ databases">
        <title>Genome sequence of Arachis hypogaea, cultivar Shitouqi.</title>
        <authorList>
            <person name="Zhuang W."/>
            <person name="Chen H."/>
            <person name="Varshney R."/>
            <person name="Wang D."/>
            <person name="Ming R."/>
        </authorList>
    </citation>
    <scope>NUCLEOTIDE SEQUENCE [LARGE SCALE GENOMIC DNA]</scope>
    <source>
        <tissue evidence="1">Young leaf</tissue>
    </source>
</reference>
<evidence type="ECO:0000313" key="1">
    <source>
        <dbReference type="EMBL" id="QHN77343.1"/>
    </source>
</evidence>
<proteinExistence type="predicted"/>